<dbReference type="PANTHER" id="PTHR33359">
    <property type="entry name" value="MOLYBDOPTERIN SYNTHASE SULFUR CARRIER SUBUNIT"/>
    <property type="match status" value="1"/>
</dbReference>
<dbReference type="SUPFAM" id="SSF54285">
    <property type="entry name" value="MoaD/ThiS"/>
    <property type="match status" value="1"/>
</dbReference>
<dbReference type="GO" id="GO:0000166">
    <property type="term" value="F:nucleotide binding"/>
    <property type="evidence" value="ECO:0007669"/>
    <property type="project" value="UniProtKB-KW"/>
</dbReference>
<dbReference type="GO" id="GO:1990133">
    <property type="term" value="C:molybdopterin adenylyltransferase complex"/>
    <property type="evidence" value="ECO:0007669"/>
    <property type="project" value="TreeGrafter"/>
</dbReference>
<accession>C8NAQ2</accession>
<organism evidence="4 5">
    <name type="scientific">Cardiobacterium hominis (strain ATCC 15826 / DSM 8339 / NCTC 10426 / 6573)</name>
    <dbReference type="NCBI Taxonomy" id="638300"/>
    <lineage>
        <taxon>Bacteria</taxon>
        <taxon>Pseudomonadati</taxon>
        <taxon>Pseudomonadota</taxon>
        <taxon>Gammaproteobacteria</taxon>
        <taxon>Cardiobacteriales</taxon>
        <taxon>Cardiobacteriaceae</taxon>
        <taxon>Cardiobacterium</taxon>
    </lineage>
</organism>
<dbReference type="OrthoDB" id="9801945at2"/>
<evidence type="ECO:0000313" key="5">
    <source>
        <dbReference type="Proteomes" id="UP000004870"/>
    </source>
</evidence>
<comment type="caution">
    <text evidence="4">The sequence shown here is derived from an EMBL/GenBank/DDBJ whole genome shotgun (WGS) entry which is preliminary data.</text>
</comment>
<protein>
    <recommendedName>
        <fullName evidence="3">Molybdopterin synthase sulfur carrier subunit</fullName>
    </recommendedName>
</protein>
<dbReference type="EMBL" id="ACKY01000095">
    <property type="protein sequence ID" value="EEV88273.1"/>
    <property type="molecule type" value="Genomic_DNA"/>
</dbReference>
<dbReference type="PANTHER" id="PTHR33359:SF1">
    <property type="entry name" value="MOLYBDOPTERIN SYNTHASE SULFUR CARRIER SUBUNIT"/>
    <property type="match status" value="1"/>
</dbReference>
<evidence type="ECO:0000256" key="1">
    <source>
        <dbReference type="ARBA" id="ARBA00022741"/>
    </source>
</evidence>
<comment type="similarity">
    <text evidence="2">Belongs to the MoaD family.</text>
</comment>
<dbReference type="InterPro" id="IPR016155">
    <property type="entry name" value="Mopterin_synth/thiamin_S_b"/>
</dbReference>
<dbReference type="InterPro" id="IPR012675">
    <property type="entry name" value="Beta-grasp_dom_sf"/>
</dbReference>
<proteinExistence type="inferred from homology"/>
<dbReference type="GO" id="GO:0006777">
    <property type="term" value="P:Mo-molybdopterin cofactor biosynthetic process"/>
    <property type="evidence" value="ECO:0007669"/>
    <property type="project" value="InterPro"/>
</dbReference>
<dbReference type="CDD" id="cd00754">
    <property type="entry name" value="Ubl_MoaD"/>
    <property type="match status" value="1"/>
</dbReference>
<dbReference type="Pfam" id="PF02597">
    <property type="entry name" value="ThiS"/>
    <property type="match status" value="1"/>
</dbReference>
<evidence type="ECO:0000256" key="3">
    <source>
        <dbReference type="ARBA" id="ARBA00024247"/>
    </source>
</evidence>
<name>C8NAQ2_CARH6</name>
<evidence type="ECO:0000313" key="4">
    <source>
        <dbReference type="EMBL" id="EEV88273.1"/>
    </source>
</evidence>
<dbReference type="Proteomes" id="UP000004870">
    <property type="component" value="Unassembled WGS sequence"/>
</dbReference>
<keyword evidence="5" id="KW-1185">Reference proteome</keyword>
<dbReference type="AlphaFoldDB" id="C8NAQ2"/>
<reference evidence="4 5" key="1">
    <citation type="submission" date="2009-08" db="EMBL/GenBank/DDBJ databases">
        <authorList>
            <person name="Qin X."/>
            <person name="Bachman B."/>
            <person name="Battles P."/>
            <person name="Bell A."/>
            <person name="Bess C."/>
            <person name="Bickham C."/>
            <person name="Chaboub L."/>
            <person name="Chen D."/>
            <person name="Coyle M."/>
            <person name="Deiros D.R."/>
            <person name="Dinh H."/>
            <person name="Forbes L."/>
            <person name="Fowler G."/>
            <person name="Francisco L."/>
            <person name="Fu Q."/>
            <person name="Gubbala S."/>
            <person name="Hale W."/>
            <person name="Han Y."/>
            <person name="Hemphill L."/>
            <person name="Highlander S.K."/>
            <person name="Hirani K."/>
            <person name="Hogues M."/>
            <person name="Jackson L."/>
            <person name="Jakkamsetti A."/>
            <person name="Javaid M."/>
            <person name="Jiang H."/>
            <person name="Korchina V."/>
            <person name="Kovar C."/>
            <person name="Lara F."/>
            <person name="Lee S."/>
            <person name="Mata R."/>
            <person name="Mathew T."/>
            <person name="Moen C."/>
            <person name="Morales K."/>
            <person name="Munidasa M."/>
            <person name="Nazareth L."/>
            <person name="Ngo R."/>
            <person name="Nguyen L."/>
            <person name="Okwuonu G."/>
            <person name="Ongeri F."/>
            <person name="Patil S."/>
            <person name="Petrosino J."/>
            <person name="Pham C."/>
            <person name="Pham P."/>
            <person name="Pu L.-L."/>
            <person name="Puazo M."/>
            <person name="Raj R."/>
            <person name="Reid J."/>
            <person name="Rouhana J."/>
            <person name="Saada N."/>
            <person name="Shang Y."/>
            <person name="Simmons D."/>
            <person name="Thornton R."/>
            <person name="Warren J."/>
            <person name="Weissenberger G."/>
            <person name="Zhang J."/>
            <person name="Zhang L."/>
            <person name="Zhou C."/>
            <person name="Zhu D."/>
            <person name="Muzny D."/>
            <person name="Worley K."/>
            <person name="Gibbs R."/>
        </authorList>
    </citation>
    <scope>NUCLEOTIDE SEQUENCE [LARGE SCALE GENOMIC DNA]</scope>
    <source>
        <strain evidence="5">ATCC 15826 / DSM 8339 / NCTC 10426 / 6573</strain>
    </source>
</reference>
<dbReference type="InterPro" id="IPR044672">
    <property type="entry name" value="MOCS2A"/>
</dbReference>
<gene>
    <name evidence="4" type="primary">moaD</name>
    <name evidence="4" type="ORF">HMPREF0198_1580</name>
</gene>
<dbReference type="InterPro" id="IPR003749">
    <property type="entry name" value="ThiS/MoaD-like"/>
</dbReference>
<dbReference type="RefSeq" id="WP_004141329.1">
    <property type="nucleotide sequence ID" value="NZ_GG694027.1"/>
</dbReference>
<dbReference type="HOGENOM" id="CLU_114601_4_1_6"/>
<dbReference type="GeneID" id="84790507"/>
<sequence length="79" mass="8774">MTLTILYFAQLAEERGAAQERLTGDYADLAALYNALHAQYHFSLAQNQLRVARNQMFAEWTDAPQDGDEIAFIPPVSGG</sequence>
<keyword evidence="1" id="KW-0547">Nucleotide-binding</keyword>
<evidence type="ECO:0000256" key="2">
    <source>
        <dbReference type="ARBA" id="ARBA00024200"/>
    </source>
</evidence>
<dbReference type="Gene3D" id="3.10.20.30">
    <property type="match status" value="1"/>
</dbReference>